<evidence type="ECO:0000256" key="2">
    <source>
        <dbReference type="ARBA" id="ARBA00023239"/>
    </source>
</evidence>
<dbReference type="PROSITE" id="PS51257">
    <property type="entry name" value="PROKAR_LIPOPROTEIN"/>
    <property type="match status" value="1"/>
</dbReference>
<dbReference type="STRING" id="229205.SAMN05444372_101415"/>
<feature type="domain" description="DJ-1/PfpI" evidence="6">
    <location>
        <begin position="55"/>
        <end position="250"/>
    </location>
</feature>
<gene>
    <name evidence="7" type="ORF">SAMN05444372_101415</name>
</gene>
<keyword evidence="7" id="KW-0378">Hydrolase</keyword>
<dbReference type="AlphaFoldDB" id="A0A1M5G2F7"/>
<reference evidence="8" key="1">
    <citation type="submission" date="2016-11" db="EMBL/GenBank/DDBJ databases">
        <authorList>
            <person name="Varghese N."/>
            <person name="Submissions S."/>
        </authorList>
    </citation>
    <scope>NUCLEOTIDE SEQUENCE [LARGE SCALE GENOMIC DNA]</scope>
    <source>
        <strain evidence="8">DSM 17659</strain>
    </source>
</reference>
<dbReference type="Gene3D" id="3.40.50.880">
    <property type="match status" value="1"/>
</dbReference>
<dbReference type="SUPFAM" id="SSF52317">
    <property type="entry name" value="Class I glutamine amidotransferase-like"/>
    <property type="match status" value="1"/>
</dbReference>
<evidence type="ECO:0000313" key="8">
    <source>
        <dbReference type="Proteomes" id="UP000184020"/>
    </source>
</evidence>
<dbReference type="EMBL" id="FQWF01000001">
    <property type="protein sequence ID" value="SHF97955.1"/>
    <property type="molecule type" value="Genomic_DNA"/>
</dbReference>
<keyword evidence="2" id="KW-0456">Lyase</keyword>
<evidence type="ECO:0000256" key="1">
    <source>
        <dbReference type="ARBA" id="ARBA00023016"/>
    </source>
</evidence>
<keyword evidence="7" id="KW-0645">Protease</keyword>
<name>A0A1M5G2F7_9FLAO</name>
<proteinExistence type="inferred from homology"/>
<dbReference type="Pfam" id="PF01965">
    <property type="entry name" value="DJ-1_PfpI"/>
    <property type="match status" value="1"/>
</dbReference>
<dbReference type="RefSeq" id="WP_084118264.1">
    <property type="nucleotide sequence ID" value="NZ_FQWF01000001.1"/>
</dbReference>
<dbReference type="PANTHER" id="PTHR48094">
    <property type="entry name" value="PROTEIN/NUCLEIC ACID DEGLYCASE DJ-1-RELATED"/>
    <property type="match status" value="1"/>
</dbReference>
<evidence type="ECO:0000259" key="6">
    <source>
        <dbReference type="Pfam" id="PF01965"/>
    </source>
</evidence>
<evidence type="ECO:0000256" key="4">
    <source>
        <dbReference type="SAM" id="MobiDB-lite"/>
    </source>
</evidence>
<dbReference type="PANTHER" id="PTHR48094:SF11">
    <property type="entry name" value="GLUTATHIONE-INDEPENDENT GLYOXALASE HSP31-RELATED"/>
    <property type="match status" value="1"/>
</dbReference>
<feature type="region of interest" description="Disordered" evidence="4">
    <location>
        <begin position="75"/>
        <end position="97"/>
    </location>
</feature>
<dbReference type="GO" id="GO:0005737">
    <property type="term" value="C:cytoplasm"/>
    <property type="evidence" value="ECO:0007669"/>
    <property type="project" value="TreeGrafter"/>
</dbReference>
<organism evidence="7 8">
    <name type="scientific">Flavobacterium micromati</name>
    <dbReference type="NCBI Taxonomy" id="229205"/>
    <lineage>
        <taxon>Bacteria</taxon>
        <taxon>Pseudomonadati</taxon>
        <taxon>Bacteroidota</taxon>
        <taxon>Flavobacteriia</taxon>
        <taxon>Flavobacteriales</taxon>
        <taxon>Flavobacteriaceae</taxon>
        <taxon>Flavobacterium</taxon>
    </lineage>
</organism>
<dbReference type="InterPro" id="IPR002818">
    <property type="entry name" value="DJ-1/PfpI"/>
</dbReference>
<dbReference type="InterPro" id="IPR029062">
    <property type="entry name" value="Class_I_gatase-like"/>
</dbReference>
<feature type="compositionally biased region" description="Basic and acidic residues" evidence="4">
    <location>
        <begin position="84"/>
        <end position="97"/>
    </location>
</feature>
<sequence>MRKIAILTIIVLTLSCIPATAQKQNKKIMKKVLFVLTSHDKLGDTGEKTGFWVEEFAAPYYELADKGVQIDIATPLGGQPPIDPKSDDPSAATEDTKRLDNDTAVLDKLKHTHKLADVKQADYDAVFYPGGHGPLWDLAEDKNSIALIEAFYSNDKPVAFVCHSPAALKNVKVNGEFLVKGKKLTGFSNTEEEAVGLTKVVPFLLEDALQANGAIYSKISDWQPYAIEDGLLITGQNPASSKLVAKKLLNQLNLNK</sequence>
<protein>
    <submittedName>
        <fullName evidence="7">Putative intracellular protease/amidase</fullName>
    </submittedName>
</protein>
<evidence type="ECO:0000313" key="7">
    <source>
        <dbReference type="EMBL" id="SHF97955.1"/>
    </source>
</evidence>
<keyword evidence="5" id="KW-0732">Signal</keyword>
<dbReference type="GO" id="GO:0019172">
    <property type="term" value="F:glyoxalase III activity"/>
    <property type="evidence" value="ECO:0007669"/>
    <property type="project" value="TreeGrafter"/>
</dbReference>
<feature type="chain" id="PRO_5012635312" evidence="5">
    <location>
        <begin position="22"/>
        <end position="256"/>
    </location>
</feature>
<accession>A0A1M5G2F7</accession>
<dbReference type="InterPro" id="IPR050325">
    <property type="entry name" value="Prot/Nucl_acid_deglycase"/>
</dbReference>
<evidence type="ECO:0000256" key="3">
    <source>
        <dbReference type="ARBA" id="ARBA00038493"/>
    </source>
</evidence>
<dbReference type="GO" id="GO:0006508">
    <property type="term" value="P:proteolysis"/>
    <property type="evidence" value="ECO:0007669"/>
    <property type="project" value="UniProtKB-KW"/>
</dbReference>
<keyword evidence="8" id="KW-1185">Reference proteome</keyword>
<dbReference type="Proteomes" id="UP000184020">
    <property type="component" value="Unassembled WGS sequence"/>
</dbReference>
<dbReference type="GO" id="GO:0019243">
    <property type="term" value="P:methylglyoxal catabolic process to D-lactate via S-lactoyl-glutathione"/>
    <property type="evidence" value="ECO:0007669"/>
    <property type="project" value="TreeGrafter"/>
</dbReference>
<evidence type="ECO:0000256" key="5">
    <source>
        <dbReference type="SAM" id="SignalP"/>
    </source>
</evidence>
<comment type="similarity">
    <text evidence="3">Belongs to the peptidase C56 family. HSP31-like subfamily.</text>
</comment>
<dbReference type="GO" id="GO:0008233">
    <property type="term" value="F:peptidase activity"/>
    <property type="evidence" value="ECO:0007669"/>
    <property type="project" value="UniProtKB-KW"/>
</dbReference>
<feature type="signal peptide" evidence="5">
    <location>
        <begin position="1"/>
        <end position="21"/>
    </location>
</feature>
<dbReference type="CDD" id="cd03141">
    <property type="entry name" value="GATase1_Hsp31_like"/>
    <property type="match status" value="1"/>
</dbReference>
<keyword evidence="1" id="KW-0346">Stress response</keyword>